<evidence type="ECO:0000313" key="3">
    <source>
        <dbReference type="EMBL" id="KHL04154.1"/>
    </source>
</evidence>
<evidence type="ECO:0000259" key="2">
    <source>
        <dbReference type="Pfam" id="PF25362"/>
    </source>
</evidence>
<evidence type="ECO:0000256" key="1">
    <source>
        <dbReference type="SAM" id="Phobius"/>
    </source>
</evidence>
<protein>
    <recommendedName>
        <fullName evidence="2">PH domain-containing protein</fullName>
    </recommendedName>
</protein>
<keyword evidence="1" id="KW-0812">Transmembrane</keyword>
<dbReference type="RefSeq" id="WP_043121164.1">
    <property type="nucleotide sequence ID" value="NZ_JTDL01000082.1"/>
</dbReference>
<accession>A0A0B2AQ97</accession>
<feature type="domain" description="PH" evidence="2">
    <location>
        <begin position="41"/>
        <end position="157"/>
    </location>
</feature>
<dbReference type="Pfam" id="PF25362">
    <property type="entry name" value="bPH_11"/>
    <property type="match status" value="1"/>
</dbReference>
<keyword evidence="1" id="KW-0472">Membrane</keyword>
<dbReference type="Proteomes" id="UP000030982">
    <property type="component" value="Unassembled WGS sequence"/>
</dbReference>
<feature type="transmembrane region" description="Helical" evidence="1">
    <location>
        <begin position="6"/>
        <end position="26"/>
    </location>
</feature>
<evidence type="ECO:0000313" key="4">
    <source>
        <dbReference type="Proteomes" id="UP000030982"/>
    </source>
</evidence>
<dbReference type="InterPro" id="IPR057446">
    <property type="entry name" value="PH_bac"/>
</dbReference>
<reference evidence="3 4" key="1">
    <citation type="submission" date="2014-09" db="EMBL/GenBank/DDBJ databases">
        <title>Genome sequence of Sinomonas sp. MUSC 117.</title>
        <authorList>
            <person name="Lee L.-H."/>
        </authorList>
    </citation>
    <scope>NUCLEOTIDE SEQUENCE [LARGE SCALE GENOMIC DNA]</scope>
    <source>
        <strain evidence="3 4">MUSC 117</strain>
    </source>
</reference>
<gene>
    <name evidence="3" type="ORF">LK10_06170</name>
</gene>
<keyword evidence="1" id="KW-1133">Transmembrane helix</keyword>
<proteinExistence type="predicted"/>
<sequence>MSDHLLTFVTSVIFVGLLVLLVSLGWRARRRRQADVPSPIPFPDDPGGLRFRAEGQYVTTTAAGDWLDRIAVHGLGIRTRADAVVCDGGVLFDRAGSGPLWVPAGDLAEVRLGSGMAGKFVERNGLVVLEWRLGDKALDTGFRTRRPEDKAALVAAIEDLMSAGRRDGSAPADQEEE</sequence>
<name>A0A0B2AQ97_9MICC</name>
<dbReference type="EMBL" id="JTDL01000082">
    <property type="protein sequence ID" value="KHL04154.1"/>
    <property type="molecule type" value="Genomic_DNA"/>
</dbReference>
<keyword evidence="4" id="KW-1185">Reference proteome</keyword>
<dbReference type="AlphaFoldDB" id="A0A0B2AQ97"/>
<comment type="caution">
    <text evidence="3">The sequence shown here is derived from an EMBL/GenBank/DDBJ whole genome shotgun (WGS) entry which is preliminary data.</text>
</comment>
<organism evidence="3 4">
    <name type="scientific">Sinomonas humi</name>
    <dbReference type="NCBI Taxonomy" id="1338436"/>
    <lineage>
        <taxon>Bacteria</taxon>
        <taxon>Bacillati</taxon>
        <taxon>Actinomycetota</taxon>
        <taxon>Actinomycetes</taxon>
        <taxon>Micrococcales</taxon>
        <taxon>Micrococcaceae</taxon>
        <taxon>Sinomonas</taxon>
    </lineage>
</organism>
<dbReference type="STRING" id="1338436.LK10_06170"/>